<feature type="domain" description="U-box" evidence="11">
    <location>
        <begin position="256"/>
        <end position="333"/>
    </location>
</feature>
<name>A0A6P7NBJ2_BETSP</name>
<organism evidence="12 13">
    <name type="scientific">Betta splendens</name>
    <name type="common">Siamese fighting fish</name>
    <dbReference type="NCBI Taxonomy" id="158456"/>
    <lineage>
        <taxon>Eukaryota</taxon>
        <taxon>Metazoa</taxon>
        <taxon>Chordata</taxon>
        <taxon>Craniata</taxon>
        <taxon>Vertebrata</taxon>
        <taxon>Euteleostomi</taxon>
        <taxon>Actinopterygii</taxon>
        <taxon>Neopterygii</taxon>
        <taxon>Teleostei</taxon>
        <taxon>Neoteleostei</taxon>
        <taxon>Acanthomorphata</taxon>
        <taxon>Anabantaria</taxon>
        <taxon>Anabantiformes</taxon>
        <taxon>Anabantoidei</taxon>
        <taxon>Osphronemidae</taxon>
        <taxon>Betta</taxon>
    </lineage>
</organism>
<evidence type="ECO:0000259" key="9">
    <source>
        <dbReference type="PROSITE" id="PS50158"/>
    </source>
</evidence>
<gene>
    <name evidence="13" type="primary">rbbp6</name>
</gene>
<feature type="compositionally biased region" description="Low complexity" evidence="7">
    <location>
        <begin position="474"/>
        <end position="503"/>
    </location>
</feature>
<dbReference type="InterPro" id="IPR033489">
    <property type="entry name" value="RBBP6"/>
</dbReference>
<evidence type="ECO:0000313" key="13">
    <source>
        <dbReference type="RefSeq" id="XP_029015515.1"/>
    </source>
</evidence>
<feature type="compositionally biased region" description="Basic and acidic residues" evidence="7">
    <location>
        <begin position="598"/>
        <end position="608"/>
    </location>
</feature>
<feature type="region of interest" description="Disordered" evidence="7">
    <location>
        <begin position="1185"/>
        <end position="1214"/>
    </location>
</feature>
<dbReference type="CDD" id="cd16620">
    <property type="entry name" value="vRING-HC-C4C4_RBBP6"/>
    <property type="match status" value="1"/>
</dbReference>
<dbReference type="SMART" id="SM01180">
    <property type="entry name" value="DWNN"/>
    <property type="match status" value="1"/>
</dbReference>
<evidence type="ECO:0000259" key="10">
    <source>
        <dbReference type="PROSITE" id="PS51282"/>
    </source>
</evidence>
<feature type="region of interest" description="Disordered" evidence="7">
    <location>
        <begin position="1233"/>
        <end position="1615"/>
    </location>
</feature>
<dbReference type="PANTHER" id="PTHR15439">
    <property type="entry name" value="RETINOBLASTOMA-BINDING PROTEIN 6"/>
    <property type="match status" value="1"/>
</dbReference>
<feature type="compositionally biased region" description="Basic and acidic residues" evidence="7">
    <location>
        <begin position="1070"/>
        <end position="1086"/>
    </location>
</feature>
<dbReference type="PROSITE" id="PS50089">
    <property type="entry name" value="ZF_RING_2"/>
    <property type="match status" value="1"/>
</dbReference>
<dbReference type="PROSITE" id="PS51282">
    <property type="entry name" value="DWNN"/>
    <property type="match status" value="1"/>
</dbReference>
<dbReference type="InterPro" id="IPR003613">
    <property type="entry name" value="Ubox_domain"/>
</dbReference>
<feature type="compositionally biased region" description="Low complexity" evidence="7">
    <location>
        <begin position="1459"/>
        <end position="1468"/>
    </location>
</feature>
<dbReference type="OrthoDB" id="106784at2759"/>
<feature type="compositionally biased region" description="Basic and acidic residues" evidence="7">
    <location>
        <begin position="1565"/>
        <end position="1578"/>
    </location>
</feature>
<dbReference type="Pfam" id="PF08783">
    <property type="entry name" value="DWNN"/>
    <property type="match status" value="1"/>
</dbReference>
<dbReference type="GO" id="GO:0005634">
    <property type="term" value="C:nucleus"/>
    <property type="evidence" value="ECO:0007669"/>
    <property type="project" value="UniProtKB-SubCell"/>
</dbReference>
<dbReference type="GO" id="GO:0016567">
    <property type="term" value="P:protein ubiquitination"/>
    <property type="evidence" value="ECO:0007669"/>
    <property type="project" value="InterPro"/>
</dbReference>
<feature type="compositionally biased region" description="Basic and acidic residues" evidence="7">
    <location>
        <begin position="796"/>
        <end position="812"/>
    </location>
</feature>
<dbReference type="CTD" id="5930"/>
<feature type="compositionally biased region" description="Basic and acidic residues" evidence="7">
    <location>
        <begin position="1444"/>
        <end position="1458"/>
    </location>
</feature>
<feature type="compositionally biased region" description="Basic and acidic residues" evidence="7">
    <location>
        <begin position="1359"/>
        <end position="1387"/>
    </location>
</feature>
<feature type="compositionally biased region" description="Polar residues" evidence="7">
    <location>
        <begin position="402"/>
        <end position="417"/>
    </location>
</feature>
<dbReference type="Gene3D" id="3.30.40.10">
    <property type="entry name" value="Zinc/RING finger domain, C3HC4 (zinc finger)"/>
    <property type="match status" value="1"/>
</dbReference>
<dbReference type="GeneID" id="114860801"/>
<keyword evidence="3 6" id="KW-0863">Zinc-finger</keyword>
<dbReference type="GO" id="GO:0008270">
    <property type="term" value="F:zinc ion binding"/>
    <property type="evidence" value="ECO:0007669"/>
    <property type="project" value="UniProtKB-KW"/>
</dbReference>
<dbReference type="Gene3D" id="4.10.60.10">
    <property type="entry name" value="Zinc finger, CCHC-type"/>
    <property type="match status" value="1"/>
</dbReference>
<feature type="compositionally biased region" description="Basic and acidic residues" evidence="7">
    <location>
        <begin position="1254"/>
        <end position="1279"/>
    </location>
</feature>
<evidence type="ECO:0000256" key="6">
    <source>
        <dbReference type="PROSITE-ProRule" id="PRU00047"/>
    </source>
</evidence>
<dbReference type="FunFam" id="3.30.40.10:FF:000139">
    <property type="entry name" value="E3 ubiquitin-protein ligase RBBP6 isoform X1"/>
    <property type="match status" value="1"/>
</dbReference>
<feature type="compositionally biased region" description="Polar residues" evidence="7">
    <location>
        <begin position="1509"/>
        <end position="1521"/>
    </location>
</feature>
<dbReference type="GO" id="GO:0006511">
    <property type="term" value="P:ubiquitin-dependent protein catabolic process"/>
    <property type="evidence" value="ECO:0007669"/>
    <property type="project" value="TreeGrafter"/>
</dbReference>
<dbReference type="RefSeq" id="XP_029015515.1">
    <property type="nucleotide sequence ID" value="XM_029159682.3"/>
</dbReference>
<feature type="compositionally biased region" description="Low complexity" evidence="7">
    <location>
        <begin position="618"/>
        <end position="627"/>
    </location>
</feature>
<feature type="domain" description="CCHC-type" evidence="9">
    <location>
        <begin position="165"/>
        <end position="179"/>
    </location>
</feature>
<dbReference type="PROSITE" id="PS51698">
    <property type="entry name" value="U_BOX"/>
    <property type="match status" value="1"/>
</dbReference>
<feature type="compositionally biased region" description="Polar residues" evidence="7">
    <location>
        <begin position="1398"/>
        <end position="1409"/>
    </location>
</feature>
<proteinExistence type="predicted"/>
<feature type="domain" description="RING-type" evidence="8">
    <location>
        <begin position="263"/>
        <end position="304"/>
    </location>
</feature>
<dbReference type="PANTHER" id="PTHR15439:SF0">
    <property type="entry name" value="CELL DIVISION CYCLE AND APOPTOSIS REGULATOR PROTEIN 1-RELATED"/>
    <property type="match status" value="1"/>
</dbReference>
<feature type="compositionally biased region" description="Basic and acidic residues" evidence="7">
    <location>
        <begin position="1023"/>
        <end position="1037"/>
    </location>
</feature>
<keyword evidence="12" id="KW-1185">Reference proteome</keyword>
<evidence type="ECO:0000256" key="7">
    <source>
        <dbReference type="SAM" id="MobiDB-lite"/>
    </source>
</evidence>
<feature type="compositionally biased region" description="Low complexity" evidence="7">
    <location>
        <begin position="1605"/>
        <end position="1615"/>
    </location>
</feature>
<keyword evidence="5" id="KW-0539">Nucleus</keyword>
<protein>
    <submittedName>
        <fullName evidence="13">E3 ubiquitin-protein ligase RBBP6</fullName>
    </submittedName>
</protein>
<evidence type="ECO:0000256" key="1">
    <source>
        <dbReference type="ARBA" id="ARBA00004123"/>
    </source>
</evidence>
<feature type="compositionally biased region" description="Basic and acidic residues" evidence="7">
    <location>
        <begin position="983"/>
        <end position="995"/>
    </location>
</feature>
<feature type="compositionally biased region" description="Pro residues" evidence="7">
    <location>
        <begin position="384"/>
        <end position="393"/>
    </location>
</feature>
<feature type="domain" description="DWNN" evidence="10">
    <location>
        <begin position="4"/>
        <end position="76"/>
    </location>
</feature>
<evidence type="ECO:0000256" key="4">
    <source>
        <dbReference type="ARBA" id="ARBA00022833"/>
    </source>
</evidence>
<feature type="compositionally biased region" description="Low complexity" evidence="7">
    <location>
        <begin position="556"/>
        <end position="586"/>
    </location>
</feature>
<reference evidence="13" key="1">
    <citation type="submission" date="2025-08" db="UniProtKB">
        <authorList>
            <consortium name="RefSeq"/>
        </authorList>
    </citation>
    <scope>IDENTIFICATION</scope>
</reference>
<feature type="compositionally biased region" description="Basic and acidic residues" evidence="7">
    <location>
        <begin position="1411"/>
        <end position="1436"/>
    </location>
</feature>
<feature type="compositionally biased region" description="Basic and acidic residues" evidence="7">
    <location>
        <begin position="930"/>
        <end position="948"/>
    </location>
</feature>
<feature type="compositionally biased region" description="Basic residues" evidence="7">
    <location>
        <begin position="628"/>
        <end position="656"/>
    </location>
</feature>
<feature type="region of interest" description="Disordered" evidence="7">
    <location>
        <begin position="788"/>
        <end position="1097"/>
    </location>
</feature>
<keyword evidence="2" id="KW-0479">Metal-binding</keyword>
<evidence type="ECO:0000256" key="3">
    <source>
        <dbReference type="ARBA" id="ARBA00022771"/>
    </source>
</evidence>
<dbReference type="InterPro" id="IPR013083">
    <property type="entry name" value="Znf_RING/FYVE/PHD"/>
</dbReference>
<accession>A0A6P7NBJ2</accession>
<dbReference type="InterPro" id="IPR036875">
    <property type="entry name" value="Znf_CCHC_sf"/>
</dbReference>
<feature type="compositionally biased region" description="Low complexity" evidence="7">
    <location>
        <begin position="366"/>
        <end position="383"/>
    </location>
</feature>
<feature type="compositionally biased region" description="Polar residues" evidence="7">
    <location>
        <begin position="337"/>
        <end position="347"/>
    </location>
</feature>
<feature type="compositionally biased region" description="Basic and acidic residues" evidence="7">
    <location>
        <begin position="1585"/>
        <end position="1595"/>
    </location>
</feature>
<dbReference type="Pfam" id="PF04564">
    <property type="entry name" value="U-box"/>
    <property type="match status" value="1"/>
</dbReference>
<dbReference type="InParanoid" id="A0A6P7NBJ2"/>
<dbReference type="SUPFAM" id="SSF57850">
    <property type="entry name" value="RING/U-box"/>
    <property type="match status" value="1"/>
</dbReference>
<dbReference type="FunFam" id="3.10.20.90:FF:000070">
    <property type="entry name" value="E3 ubiquitin-protein ligase RBBP6 isoform X2"/>
    <property type="match status" value="1"/>
</dbReference>
<keyword evidence="4" id="KW-0862">Zinc</keyword>
<evidence type="ECO:0000259" key="11">
    <source>
        <dbReference type="PROSITE" id="PS51698"/>
    </source>
</evidence>
<evidence type="ECO:0000256" key="2">
    <source>
        <dbReference type="ARBA" id="ARBA00022723"/>
    </source>
</evidence>
<feature type="compositionally biased region" description="Low complexity" evidence="7">
    <location>
        <begin position="669"/>
        <end position="689"/>
    </location>
</feature>
<feature type="compositionally biased region" description="Low complexity" evidence="7">
    <location>
        <begin position="821"/>
        <end position="865"/>
    </location>
</feature>
<feature type="compositionally biased region" description="Polar residues" evidence="7">
    <location>
        <begin position="506"/>
        <end position="520"/>
    </location>
</feature>
<feature type="compositionally biased region" description="Basic residues" evidence="7">
    <location>
        <begin position="695"/>
        <end position="706"/>
    </location>
</feature>
<dbReference type="GO" id="GO:0003676">
    <property type="term" value="F:nucleic acid binding"/>
    <property type="evidence" value="ECO:0007669"/>
    <property type="project" value="InterPro"/>
</dbReference>
<sequence length="1615" mass="179652">MTHVHYKFSSKLSYDTVLFDGPHITLRDLKRQIMGRERLRAGDCDLQITNAQSKEEYTDDEGLIPKGSSVIVRRIPVCGGKSSSNTKTKNIESSAVSFHHTYGAAKAMDEQSSSRALPFLAKMANLAEADVSEEDKIRLMLNQSTYDAMNYNKRFGAVLPPNYTCYRCGNAGHHIRSCPASGDKNYEAPVRIRKSTGIPRSFMVEVDDPSMKGAMLTNTGRYAIPAIDAEAYAIGKKEKPPFVPQEKPASEAEEDPVPDELLCLICRDLLSDAVVIPCCGNSYCDDCIRTALLDSEEHVCPTCSQSDVSPDTLIANKFLRQAVNNFKKERGYTNTLTRRCGAAQSQNLTTRSSPVTTPPPLTGQRQPQKPLQPTSSQQLQPRAADPPPLPEAPPAATGLASACSTPGPSIQPEQSGPESHDKKPEEETDDDSVVAPSVLASNKEPSPAPSQQIPVVSHTAAAEQPETICVKQQPSSCLSAAPSPCGPPTSWDSSSFSSSAHPSRGWTETQQLNSATTTPLFPSPMFLSPQQSHPSFPLGYQPTTSLWPVPSPHGTPIPSLCSSMSTSSIPSLTSSTSTPFIPSLIPDEWYRHQRKKNERGTSYRDSTSRSKSYKSKSSRSYSNSSSRSRSRSRSRSKSRSRHQSPYSRHRSLHTRSHAFSSYSYGYKCSRSPTPSSSSSPRVSHSSRSKSPSDHQRKRHHSRHQNKKSSSSRYGSRRRGERSVREAGSSEATLVSPLSAPRGSQSSSLDLERERYLQWKKDYKEWCEKYFSSYVGHFHQLPLPLLNLPPPPPQWEDATRPESSSRAKPDSDGRCPTPQDGHSPSLRSSSASRSPPSHSLSDSRSTASQSFSDSSSPSHTSSNSRSPPLRSFSDSLSTPSEDRAQMGHSPAPKGTEEVNLQYINKGDKKVNVKNLEGLGSLKHDRRRTKSHKDGREGKSVSVTRDEWLRDTGPNACKDTGFAAQDKETISGVVRSVQPCPKSNKYLDAHHERESRDRRWRTGKRPDSRQDEDRRRKGKHSKERARREADQHRSRERGRSAATKPEKSRRRKGEEAQRNKAHCKSVSPNPAERNKPNNDKKDPQKQTLKESQIWEDGMKVAPQKKKINININLNLDGKRKEFDSLSATEKPNEGSEMTGNGGEGEGDADKEDVAETSKTWEKGTFREVKVWEEEQKGEGFDLWHCGLRGGVEEEEEGGRHRSKASKEEEEVTRDEEMSKMWNEGHEIADLIQNTQKEQADGEDMFNTNRETALDELNTHTKQEATQGDDPKMSEEQRRLQRPEAAVGDGSICEHHQEMRNSLEENPRETDPGREDAPVHVKVPLSRWDKASDEAEQDKSEETAQDAVAVSVPPPSVAAAKQETEEKRWRSVDSERDRDRQMPRRPHSDASHGINRVLAPSSGSYKTDSTMCTDGERKRRMERDRETGREGERSRERRKESRRPKDRRREEERGRDHKRDPPASGSSSSASRDAERREWQRGGGQGSERKYLHPKDRSSVSTAVDVPDRNASKAQSNAGNSTNMWVGESAWQQRGGLQEEEGSSSRSSYSCSSASMEDESRKPRKERRAAVAEHLEEQELLRHRKPKKNAEGEDRSGAEVEGGGGDGADAPGVPGFHG</sequence>
<dbReference type="Proteomes" id="UP000515150">
    <property type="component" value="Chromosome 8"/>
</dbReference>
<feature type="compositionally biased region" description="Basic and acidic residues" evidence="7">
    <location>
        <begin position="1002"/>
        <end position="1013"/>
    </location>
</feature>
<dbReference type="InterPro" id="IPR001841">
    <property type="entry name" value="Znf_RING"/>
</dbReference>
<dbReference type="GO" id="GO:0006397">
    <property type="term" value="P:mRNA processing"/>
    <property type="evidence" value="ECO:0007669"/>
    <property type="project" value="InterPro"/>
</dbReference>
<dbReference type="GO" id="GO:0061630">
    <property type="term" value="F:ubiquitin protein ligase activity"/>
    <property type="evidence" value="ECO:0007669"/>
    <property type="project" value="InterPro"/>
</dbReference>
<dbReference type="KEGG" id="bspl:114860801"/>
<dbReference type="InterPro" id="IPR001878">
    <property type="entry name" value="Znf_CCHC"/>
</dbReference>
<dbReference type="PROSITE" id="PS50158">
    <property type="entry name" value="ZF_CCHC"/>
    <property type="match status" value="1"/>
</dbReference>
<dbReference type="InterPro" id="IPR014891">
    <property type="entry name" value="DWNN_domain"/>
</dbReference>
<dbReference type="Gene3D" id="3.10.20.90">
    <property type="entry name" value="Phosphatidylinositol 3-kinase Catalytic Subunit, Chain A, domain 1"/>
    <property type="match status" value="1"/>
</dbReference>
<feature type="compositionally biased region" description="Basic and acidic residues" evidence="7">
    <location>
        <begin position="1484"/>
        <end position="1495"/>
    </location>
</feature>
<comment type="subcellular location">
    <subcellularLocation>
        <location evidence="1">Nucleus</location>
    </subcellularLocation>
</comment>
<feature type="compositionally biased region" description="Basic and acidic residues" evidence="7">
    <location>
        <begin position="1289"/>
        <end position="1316"/>
    </location>
</feature>
<feature type="compositionally biased region" description="Basic and acidic residues" evidence="7">
    <location>
        <begin position="1324"/>
        <end position="1339"/>
    </location>
</feature>
<evidence type="ECO:0000313" key="12">
    <source>
        <dbReference type="Proteomes" id="UP000515150"/>
    </source>
</evidence>
<feature type="compositionally biased region" description="Low complexity" evidence="7">
    <location>
        <begin position="1541"/>
        <end position="1552"/>
    </location>
</feature>
<evidence type="ECO:0000259" key="8">
    <source>
        <dbReference type="PROSITE" id="PS50089"/>
    </source>
</evidence>
<feature type="compositionally biased region" description="Polar residues" evidence="7">
    <location>
        <begin position="439"/>
        <end position="454"/>
    </location>
</feature>
<dbReference type="SUPFAM" id="SSF57756">
    <property type="entry name" value="Retrovirus zinc finger-like domains"/>
    <property type="match status" value="1"/>
</dbReference>
<feature type="region of interest" description="Disordered" evidence="7">
    <location>
        <begin position="337"/>
        <end position="749"/>
    </location>
</feature>
<evidence type="ECO:0000256" key="5">
    <source>
        <dbReference type="ARBA" id="ARBA00023242"/>
    </source>
</evidence>
<dbReference type="SMART" id="SM00184">
    <property type="entry name" value="RING"/>
    <property type="match status" value="1"/>
</dbReference>
<feature type="region of interest" description="Disordered" evidence="7">
    <location>
        <begin position="1114"/>
        <end position="1157"/>
    </location>
</feature>